<dbReference type="Pfam" id="PF02870">
    <property type="entry name" value="Methyltransf_1N"/>
    <property type="match status" value="1"/>
</dbReference>
<dbReference type="InterPro" id="IPR008332">
    <property type="entry name" value="MethylG_MeTrfase_N"/>
</dbReference>
<proteinExistence type="inferred from homology"/>
<evidence type="ECO:0000256" key="2">
    <source>
        <dbReference type="ARBA" id="ARBA00022490"/>
    </source>
</evidence>
<comment type="catalytic activity">
    <reaction evidence="1 8">
        <text>a 4-O-methyl-thymidine in DNA + L-cysteinyl-[protein] = a thymidine in DNA + S-methyl-L-cysteinyl-[protein]</text>
        <dbReference type="Rhea" id="RHEA:53428"/>
        <dbReference type="Rhea" id="RHEA-COMP:10131"/>
        <dbReference type="Rhea" id="RHEA-COMP:10132"/>
        <dbReference type="Rhea" id="RHEA-COMP:13555"/>
        <dbReference type="Rhea" id="RHEA-COMP:13556"/>
        <dbReference type="ChEBI" id="CHEBI:29950"/>
        <dbReference type="ChEBI" id="CHEBI:82612"/>
        <dbReference type="ChEBI" id="CHEBI:137386"/>
        <dbReference type="ChEBI" id="CHEBI:137387"/>
        <dbReference type="EC" id="2.1.1.63"/>
    </reaction>
</comment>
<keyword evidence="12" id="KW-1185">Reference proteome</keyword>
<dbReference type="InterPro" id="IPR036217">
    <property type="entry name" value="MethylDNA_cys_MeTrfase_DNAb"/>
</dbReference>
<protein>
    <recommendedName>
        <fullName evidence="8">Methylated-DNA--protein-cysteine methyltransferase</fullName>
        <ecNumber evidence="8">2.1.1.63</ecNumber>
    </recommendedName>
    <alternativeName>
        <fullName evidence="8">6-O-methylguanine-DNA methyltransferase</fullName>
        <shortName evidence="8">MGMT</shortName>
    </alternativeName>
    <alternativeName>
        <fullName evidence="8">O-6-methylguanine-DNA-alkyltransferase</fullName>
    </alternativeName>
</protein>
<comment type="caution">
    <text evidence="11">The sequence shown here is derived from an EMBL/GenBank/DDBJ whole genome shotgun (WGS) entry which is preliminary data.</text>
</comment>
<dbReference type="PANTHER" id="PTHR10815">
    <property type="entry name" value="METHYLATED-DNA--PROTEIN-CYSTEINE METHYLTRANSFERASE"/>
    <property type="match status" value="1"/>
</dbReference>
<accession>A0ABQ3G8A4</accession>
<keyword evidence="2 8" id="KW-0963">Cytoplasm</keyword>
<comment type="miscellaneous">
    <text evidence="8">This enzyme catalyzes only one turnover and therefore is not strictly catalytic. According to one definition, an enzyme is a biocatalyst that acts repeatedly and over many reaction cycles.</text>
</comment>
<evidence type="ECO:0000256" key="8">
    <source>
        <dbReference type="HAMAP-Rule" id="MF_00772"/>
    </source>
</evidence>
<evidence type="ECO:0000256" key="3">
    <source>
        <dbReference type="ARBA" id="ARBA00022603"/>
    </source>
</evidence>
<keyword evidence="5 8" id="KW-0227">DNA damage</keyword>
<dbReference type="CDD" id="cd06445">
    <property type="entry name" value="ATase"/>
    <property type="match status" value="1"/>
</dbReference>
<evidence type="ECO:0000256" key="5">
    <source>
        <dbReference type="ARBA" id="ARBA00022763"/>
    </source>
</evidence>
<keyword evidence="4 8" id="KW-0808">Transferase</keyword>
<dbReference type="Gene3D" id="1.10.10.10">
    <property type="entry name" value="Winged helix-like DNA-binding domain superfamily/Winged helix DNA-binding domain"/>
    <property type="match status" value="1"/>
</dbReference>
<dbReference type="SUPFAM" id="SSF53155">
    <property type="entry name" value="Methylated DNA-protein cysteine methyltransferase domain"/>
    <property type="match status" value="1"/>
</dbReference>
<evidence type="ECO:0000256" key="7">
    <source>
        <dbReference type="ARBA" id="ARBA00049348"/>
    </source>
</evidence>
<name>A0ABQ3G8A4_9BURK</name>
<keyword evidence="3 8" id="KW-0489">Methyltransferase</keyword>
<feature type="active site" description="Nucleophile; methyl group acceptor" evidence="8">
    <location>
        <position position="134"/>
    </location>
</feature>
<evidence type="ECO:0000256" key="6">
    <source>
        <dbReference type="ARBA" id="ARBA00023204"/>
    </source>
</evidence>
<comment type="function">
    <text evidence="8">Involved in the cellular defense against the biological effects of O6-methylguanine (O6-MeG) and O4-methylthymine (O4-MeT) in DNA. Repairs the methylated nucleobase in DNA by stoichiometrically transferring the methyl group to a cysteine residue in the enzyme. This is a suicide reaction: the enzyme is irreversibly inactivated.</text>
</comment>
<dbReference type="EMBL" id="BMYK01000022">
    <property type="protein sequence ID" value="GHC96304.1"/>
    <property type="molecule type" value="Genomic_DNA"/>
</dbReference>
<dbReference type="Pfam" id="PF01035">
    <property type="entry name" value="DNA_binding_1"/>
    <property type="match status" value="1"/>
</dbReference>
<dbReference type="InterPro" id="IPR014048">
    <property type="entry name" value="MethylDNA_cys_MeTrfase_DNA-bd"/>
</dbReference>
<keyword evidence="6 8" id="KW-0234">DNA repair</keyword>
<feature type="domain" description="Methylated-DNA-[protein]-cysteine S-methyltransferase DNA binding" evidence="9">
    <location>
        <begin position="83"/>
        <end position="162"/>
    </location>
</feature>
<dbReference type="InterPro" id="IPR036631">
    <property type="entry name" value="MGMT_N_sf"/>
</dbReference>
<dbReference type="Gene3D" id="3.30.160.70">
    <property type="entry name" value="Methylated DNA-protein cysteine methyltransferase domain"/>
    <property type="match status" value="1"/>
</dbReference>
<dbReference type="InterPro" id="IPR001497">
    <property type="entry name" value="MethylDNA_cys_MeTrfase_AS"/>
</dbReference>
<evidence type="ECO:0000313" key="12">
    <source>
        <dbReference type="Proteomes" id="UP000626210"/>
    </source>
</evidence>
<dbReference type="EC" id="2.1.1.63" evidence="8"/>
<evidence type="ECO:0000313" key="11">
    <source>
        <dbReference type="EMBL" id="GHC96304.1"/>
    </source>
</evidence>
<organism evidence="11 12">
    <name type="scientific">Pseudorhodoferax aquiterrae</name>
    <dbReference type="NCBI Taxonomy" id="747304"/>
    <lineage>
        <taxon>Bacteria</taxon>
        <taxon>Pseudomonadati</taxon>
        <taxon>Pseudomonadota</taxon>
        <taxon>Betaproteobacteria</taxon>
        <taxon>Burkholderiales</taxon>
        <taxon>Comamonadaceae</taxon>
    </lineage>
</organism>
<dbReference type="PROSITE" id="PS00374">
    <property type="entry name" value="MGMT"/>
    <property type="match status" value="1"/>
</dbReference>
<feature type="domain" description="Methylguanine DNA methyltransferase ribonuclease-like" evidence="10">
    <location>
        <begin position="9"/>
        <end position="78"/>
    </location>
</feature>
<dbReference type="Proteomes" id="UP000626210">
    <property type="component" value="Unassembled WGS sequence"/>
</dbReference>
<evidence type="ECO:0000259" key="10">
    <source>
        <dbReference type="Pfam" id="PF02870"/>
    </source>
</evidence>
<dbReference type="RefSeq" id="WP_189689602.1">
    <property type="nucleotide sequence ID" value="NZ_BMYK01000022.1"/>
</dbReference>
<evidence type="ECO:0000259" key="9">
    <source>
        <dbReference type="Pfam" id="PF01035"/>
    </source>
</evidence>
<comment type="catalytic activity">
    <reaction evidence="7 8">
        <text>a 6-O-methyl-2'-deoxyguanosine in DNA + L-cysteinyl-[protein] = S-methyl-L-cysteinyl-[protein] + a 2'-deoxyguanosine in DNA</text>
        <dbReference type="Rhea" id="RHEA:24000"/>
        <dbReference type="Rhea" id="RHEA-COMP:10131"/>
        <dbReference type="Rhea" id="RHEA-COMP:10132"/>
        <dbReference type="Rhea" id="RHEA-COMP:11367"/>
        <dbReference type="Rhea" id="RHEA-COMP:11368"/>
        <dbReference type="ChEBI" id="CHEBI:29950"/>
        <dbReference type="ChEBI" id="CHEBI:82612"/>
        <dbReference type="ChEBI" id="CHEBI:85445"/>
        <dbReference type="ChEBI" id="CHEBI:85448"/>
        <dbReference type="EC" id="2.1.1.63"/>
    </reaction>
</comment>
<comment type="similarity">
    <text evidence="8">Belongs to the MGMT family.</text>
</comment>
<dbReference type="SUPFAM" id="SSF46767">
    <property type="entry name" value="Methylated DNA-protein cysteine methyltransferase, C-terminal domain"/>
    <property type="match status" value="1"/>
</dbReference>
<gene>
    <name evidence="11" type="ORF">GCM10007320_50050</name>
</gene>
<sequence length="169" mass="17876">MQFHPSTVHTRIDTPLGAMVLSASEAGLNGAWFDGQRHQPLHDAWPRAARHPVLLAAQEQLLAYFAGARERFELPLDLSGGTAFQRAVWQALLAIAPGATCSYGALAHRLARPAAVRAVGAAVGRNPISVIVPCHRVLGHAGALTGYAGGLPRKSALLRRESALLELAA</sequence>
<evidence type="ECO:0000256" key="4">
    <source>
        <dbReference type="ARBA" id="ARBA00022679"/>
    </source>
</evidence>
<dbReference type="NCBIfam" id="TIGR00589">
    <property type="entry name" value="ogt"/>
    <property type="match status" value="1"/>
</dbReference>
<comment type="subcellular location">
    <subcellularLocation>
        <location evidence="8">Cytoplasm</location>
    </subcellularLocation>
</comment>
<dbReference type="HAMAP" id="MF_00772">
    <property type="entry name" value="OGT"/>
    <property type="match status" value="1"/>
</dbReference>
<dbReference type="InterPro" id="IPR036388">
    <property type="entry name" value="WH-like_DNA-bd_sf"/>
</dbReference>
<dbReference type="PANTHER" id="PTHR10815:SF5">
    <property type="entry name" value="METHYLATED-DNA--PROTEIN-CYSTEINE METHYLTRANSFERASE"/>
    <property type="match status" value="1"/>
</dbReference>
<evidence type="ECO:0000256" key="1">
    <source>
        <dbReference type="ARBA" id="ARBA00001286"/>
    </source>
</evidence>
<dbReference type="InterPro" id="IPR023546">
    <property type="entry name" value="MGMT"/>
</dbReference>
<reference evidence="12" key="1">
    <citation type="journal article" date="2019" name="Int. J. Syst. Evol. Microbiol.">
        <title>The Global Catalogue of Microorganisms (GCM) 10K type strain sequencing project: providing services to taxonomists for standard genome sequencing and annotation.</title>
        <authorList>
            <consortium name="The Broad Institute Genomics Platform"/>
            <consortium name="The Broad Institute Genome Sequencing Center for Infectious Disease"/>
            <person name="Wu L."/>
            <person name="Ma J."/>
        </authorList>
    </citation>
    <scope>NUCLEOTIDE SEQUENCE [LARGE SCALE GENOMIC DNA]</scope>
    <source>
        <strain evidence="12">KCTC 23314</strain>
    </source>
</reference>